<evidence type="ECO:0000256" key="1">
    <source>
        <dbReference type="ARBA" id="ARBA00022448"/>
    </source>
</evidence>
<evidence type="ECO:0000313" key="8">
    <source>
        <dbReference type="Proteomes" id="UP000012019"/>
    </source>
</evidence>
<dbReference type="Gene3D" id="2.60.40.420">
    <property type="entry name" value="Cupredoxins - blue copper proteins"/>
    <property type="match status" value="1"/>
</dbReference>
<dbReference type="PANTHER" id="PTHR38439:SF2">
    <property type="entry name" value="OUTER MEMBRANE PROTEIN H.8"/>
    <property type="match status" value="1"/>
</dbReference>
<reference evidence="7 8" key="1">
    <citation type="journal article" date="2013" name="Genome Announc.">
        <title>Draft Genome Sequence of Methylophaga lonarensis MPLT, a Haloalkaliphilic (Non-Methane-Utilizing) Methylotroph.</title>
        <authorList>
            <person name="Shetty S.A."/>
            <person name="Marathe N.P."/>
            <person name="Munot H."/>
            <person name="Antony C.P."/>
            <person name="Dhotre D.P."/>
            <person name="Murrell J.C."/>
            <person name="Shouche Y.S."/>
        </authorList>
    </citation>
    <scope>NUCLEOTIDE SEQUENCE [LARGE SCALE GENOMIC DNA]</scope>
    <source>
        <strain evidence="7 8">MPL</strain>
    </source>
</reference>
<keyword evidence="2 5" id="KW-0479">Metal-binding</keyword>
<dbReference type="EMBL" id="APHR01000009">
    <property type="protein sequence ID" value="EMR14006.1"/>
    <property type="molecule type" value="Genomic_DNA"/>
</dbReference>
<keyword evidence="3 5" id="KW-0249">Electron transport</keyword>
<keyword evidence="4 5" id="KW-0186">Copper</keyword>
<accession>M7P3A9</accession>
<dbReference type="Pfam" id="PF00127">
    <property type="entry name" value="Copper-bind"/>
    <property type="match status" value="1"/>
</dbReference>
<dbReference type="AlphaFoldDB" id="M7P3A9"/>
<comment type="function">
    <text evidence="5">Transfers electrons from cytochrome c551 to cytochrome oxidase.</text>
</comment>
<comment type="subcellular location">
    <subcellularLocation>
        <location evidence="5">Periplasm</location>
    </subcellularLocation>
</comment>
<dbReference type="NCBIfam" id="TIGR02695">
    <property type="entry name" value="azurin"/>
    <property type="match status" value="1"/>
</dbReference>
<name>M7P3A9_9GAMM</name>
<dbReference type="STRING" id="1286106.MPL1_01871"/>
<dbReference type="Proteomes" id="UP000012019">
    <property type="component" value="Unassembled WGS sequence"/>
</dbReference>
<protein>
    <recommendedName>
        <fullName evidence="5">Azurin</fullName>
    </recommendedName>
</protein>
<keyword evidence="5" id="KW-0732">Signal</keyword>
<keyword evidence="5" id="KW-0574">Periplasm</keyword>
<evidence type="ECO:0000256" key="2">
    <source>
        <dbReference type="ARBA" id="ARBA00022723"/>
    </source>
</evidence>
<gene>
    <name evidence="7" type="ORF">MPL1_01871</name>
</gene>
<dbReference type="CDD" id="cd13922">
    <property type="entry name" value="Azurin"/>
    <property type="match status" value="1"/>
</dbReference>
<dbReference type="PANTHER" id="PTHR38439">
    <property type="entry name" value="AURACYANIN-B"/>
    <property type="match status" value="1"/>
</dbReference>
<dbReference type="InterPro" id="IPR000923">
    <property type="entry name" value="BlueCu_1"/>
</dbReference>
<dbReference type="InterPro" id="IPR014068">
    <property type="entry name" value="Azurin"/>
</dbReference>
<proteinExistence type="predicted"/>
<dbReference type="PATRIC" id="fig|1286106.3.peg.377"/>
<dbReference type="GO" id="GO:0009055">
    <property type="term" value="F:electron transfer activity"/>
    <property type="evidence" value="ECO:0007669"/>
    <property type="project" value="InterPro"/>
</dbReference>
<evidence type="ECO:0000256" key="5">
    <source>
        <dbReference type="RuleBase" id="RU363017"/>
    </source>
</evidence>
<sequence>MRIRFLLPLAVVFFPAMAVADSCEFTIGSADSMSFDTRSIVVPASCESFTVTLQHNGRLPKTGMGHNWVLTRNADTTDVARAGASAGIANDFLPQDDSRIIAATPIIGGGESASVTFETALLSKDESYTYFCSFPGHSAMMRGSLTLAD</sequence>
<feature type="domain" description="Blue (type 1) copper" evidence="6">
    <location>
        <begin position="23"/>
        <end position="147"/>
    </location>
</feature>
<dbReference type="RefSeq" id="WP_009725423.1">
    <property type="nucleotide sequence ID" value="NZ_APHR01000009.1"/>
</dbReference>
<feature type="signal peptide" evidence="5">
    <location>
        <begin position="1"/>
        <end position="20"/>
    </location>
</feature>
<dbReference type="eggNOG" id="COG3241">
    <property type="taxonomic scope" value="Bacteria"/>
</dbReference>
<dbReference type="InterPro" id="IPR008972">
    <property type="entry name" value="Cupredoxin"/>
</dbReference>
<dbReference type="GO" id="GO:0042597">
    <property type="term" value="C:periplasmic space"/>
    <property type="evidence" value="ECO:0007669"/>
    <property type="project" value="UniProtKB-SubCell"/>
</dbReference>
<dbReference type="GO" id="GO:0005507">
    <property type="term" value="F:copper ion binding"/>
    <property type="evidence" value="ECO:0007669"/>
    <property type="project" value="UniProtKB-UniRule"/>
</dbReference>
<organism evidence="7 8">
    <name type="scientific">Methylophaga lonarensis MPL</name>
    <dbReference type="NCBI Taxonomy" id="1286106"/>
    <lineage>
        <taxon>Bacteria</taxon>
        <taxon>Pseudomonadati</taxon>
        <taxon>Pseudomonadota</taxon>
        <taxon>Gammaproteobacteria</taxon>
        <taxon>Thiotrichales</taxon>
        <taxon>Piscirickettsiaceae</taxon>
        <taxon>Methylophaga</taxon>
    </lineage>
</organism>
<feature type="chain" id="PRO_5006528101" description="Azurin" evidence="5">
    <location>
        <begin position="21"/>
        <end position="149"/>
    </location>
</feature>
<dbReference type="InterPro" id="IPR050845">
    <property type="entry name" value="Cu-binding_ET"/>
</dbReference>
<dbReference type="OrthoDB" id="9814063at2"/>
<keyword evidence="1 5" id="KW-0813">Transport</keyword>
<keyword evidence="8" id="KW-1185">Reference proteome</keyword>
<comment type="caution">
    <text evidence="7">The sequence shown here is derived from an EMBL/GenBank/DDBJ whole genome shotgun (WGS) entry which is preliminary data.</text>
</comment>
<evidence type="ECO:0000256" key="4">
    <source>
        <dbReference type="ARBA" id="ARBA00023008"/>
    </source>
</evidence>
<evidence type="ECO:0000259" key="6">
    <source>
        <dbReference type="Pfam" id="PF00127"/>
    </source>
</evidence>
<evidence type="ECO:0000256" key="3">
    <source>
        <dbReference type="ARBA" id="ARBA00022982"/>
    </source>
</evidence>
<dbReference type="SUPFAM" id="SSF49503">
    <property type="entry name" value="Cupredoxins"/>
    <property type="match status" value="1"/>
</dbReference>
<evidence type="ECO:0000313" key="7">
    <source>
        <dbReference type="EMBL" id="EMR14006.1"/>
    </source>
</evidence>